<dbReference type="PANTHER" id="PTHR35546">
    <property type="entry name" value="F-BOX PROTEIN INTERACTION DOMAIN PROTEIN-RELATED"/>
    <property type="match status" value="1"/>
</dbReference>
<dbReference type="InterPro" id="IPR055290">
    <property type="entry name" value="At3g26010-like"/>
</dbReference>
<evidence type="ECO:0000313" key="4">
    <source>
        <dbReference type="Proteomes" id="UP000231279"/>
    </source>
</evidence>
<evidence type="ECO:0000259" key="1">
    <source>
        <dbReference type="Pfam" id="PF00646"/>
    </source>
</evidence>
<name>A0A2G9HJ30_9LAMI</name>
<dbReference type="InterPro" id="IPR001810">
    <property type="entry name" value="F-box_dom"/>
</dbReference>
<feature type="domain" description="F-box protein At3g26010-like beta-propeller" evidence="2">
    <location>
        <begin position="95"/>
        <end position="301"/>
    </location>
</feature>
<proteinExistence type="predicted"/>
<dbReference type="SUPFAM" id="SSF81383">
    <property type="entry name" value="F-box domain"/>
    <property type="match status" value="1"/>
</dbReference>
<protein>
    <submittedName>
        <fullName evidence="3">Uncharacterized protein</fullName>
    </submittedName>
</protein>
<dbReference type="NCBIfam" id="TIGR01640">
    <property type="entry name" value="F_box_assoc_1"/>
    <property type="match status" value="1"/>
</dbReference>
<keyword evidence="4" id="KW-1185">Reference proteome</keyword>
<dbReference type="EMBL" id="NKXS01001658">
    <property type="protein sequence ID" value="PIN17515.1"/>
    <property type="molecule type" value="Genomic_DNA"/>
</dbReference>
<evidence type="ECO:0000259" key="2">
    <source>
        <dbReference type="Pfam" id="PF24750"/>
    </source>
</evidence>
<evidence type="ECO:0000313" key="3">
    <source>
        <dbReference type="EMBL" id="PIN17515.1"/>
    </source>
</evidence>
<organism evidence="3 4">
    <name type="scientific">Handroanthus impetiginosus</name>
    <dbReference type="NCBI Taxonomy" id="429701"/>
    <lineage>
        <taxon>Eukaryota</taxon>
        <taxon>Viridiplantae</taxon>
        <taxon>Streptophyta</taxon>
        <taxon>Embryophyta</taxon>
        <taxon>Tracheophyta</taxon>
        <taxon>Spermatophyta</taxon>
        <taxon>Magnoliopsida</taxon>
        <taxon>eudicotyledons</taxon>
        <taxon>Gunneridae</taxon>
        <taxon>Pentapetalae</taxon>
        <taxon>asterids</taxon>
        <taxon>lamiids</taxon>
        <taxon>Lamiales</taxon>
        <taxon>Bignoniaceae</taxon>
        <taxon>Crescentiina</taxon>
        <taxon>Tabebuia alliance</taxon>
        <taxon>Handroanthus</taxon>
    </lineage>
</organism>
<comment type="caution">
    <text evidence="3">The sequence shown here is derived from an EMBL/GenBank/DDBJ whole genome shotgun (WGS) entry which is preliminary data.</text>
</comment>
<dbReference type="PANTHER" id="PTHR35546:SF21">
    <property type="entry name" value="F-BOX DOMAIN-CONTAINING PROTEIN"/>
    <property type="match status" value="1"/>
</dbReference>
<reference evidence="4" key="1">
    <citation type="journal article" date="2018" name="Gigascience">
        <title>Genome assembly of the Pink Ipe (Handroanthus impetiginosus, Bignoniaceae), a highly valued, ecologically keystone Neotropical timber forest tree.</title>
        <authorList>
            <person name="Silva-Junior O.B."/>
            <person name="Grattapaglia D."/>
            <person name="Novaes E."/>
            <person name="Collevatti R.G."/>
        </authorList>
    </citation>
    <scope>NUCLEOTIDE SEQUENCE [LARGE SCALE GENOMIC DNA]</scope>
    <source>
        <strain evidence="4">cv. UFG-1</strain>
    </source>
</reference>
<dbReference type="InterPro" id="IPR036047">
    <property type="entry name" value="F-box-like_dom_sf"/>
</dbReference>
<dbReference type="Pfam" id="PF24750">
    <property type="entry name" value="b-prop_At3g26010-like"/>
    <property type="match status" value="1"/>
</dbReference>
<dbReference type="InterPro" id="IPR056592">
    <property type="entry name" value="Beta-prop_At3g26010-like"/>
</dbReference>
<feature type="domain" description="F-box" evidence="1">
    <location>
        <begin position="13"/>
        <end position="44"/>
    </location>
</feature>
<dbReference type="Proteomes" id="UP000231279">
    <property type="component" value="Unassembled WGS sequence"/>
</dbReference>
<gene>
    <name evidence="3" type="ORF">CDL12_09826</name>
</gene>
<dbReference type="OrthoDB" id="626202at2759"/>
<dbReference type="STRING" id="429701.A0A2G9HJ30"/>
<dbReference type="Pfam" id="PF00646">
    <property type="entry name" value="F-box"/>
    <property type="match status" value="1"/>
</dbReference>
<dbReference type="AlphaFoldDB" id="A0A2G9HJ30"/>
<dbReference type="InterPro" id="IPR017451">
    <property type="entry name" value="F-box-assoc_interact_dom"/>
</dbReference>
<accession>A0A2G9HJ30</accession>
<sequence length="390" mass="44875">MRRYWFANDDIPMNILSRLPSKTLNSLKYVSRGWQNLISDRSFIKSQSKNTEPVSGFFFQEIFQWADADNKSISYIPVDTENSNIWRSVLNFLPEKVVILSSNNGLLCCRSCLPTSQPMIYVCNPLNKQWTSLQWPILGRNSIIALAFDPIHDPIDVSTDFKLVAVSKMKVKEKVEEEEEEEEQSFFFDIYLSKTGSWIRSKEFCLCYHKITKNKGILVQGILYWLTDGNQILMFDPENELSCLVMAPLPGTHFSSIPDLCIGESLGKLCYVVISEYGLQLWVLEDYFASEWELKISLSLQDWEKENSSVLYNIWEKMAGRVYGHMLPWVDPLAFKDGTLLLRVSVNVYSYQLDTRMMKKLCEVADLGPKSMFSPIVVPYSMSLVPLGET</sequence>